<reference evidence="3" key="1">
    <citation type="submission" date="2018-11" db="EMBL/GenBank/DDBJ databases">
        <authorList>
            <person name="Alioto T."/>
            <person name="Alioto T."/>
        </authorList>
    </citation>
    <scope>NUCLEOTIDE SEQUENCE</scope>
</reference>
<feature type="domain" description="C1q" evidence="2">
    <location>
        <begin position="37"/>
        <end position="130"/>
    </location>
</feature>
<evidence type="ECO:0000313" key="4">
    <source>
        <dbReference type="Proteomes" id="UP000596742"/>
    </source>
</evidence>
<proteinExistence type="predicted"/>
<keyword evidence="1" id="KW-0732">Signal</keyword>
<evidence type="ECO:0000256" key="1">
    <source>
        <dbReference type="SAM" id="SignalP"/>
    </source>
</evidence>
<dbReference type="Proteomes" id="UP000596742">
    <property type="component" value="Unassembled WGS sequence"/>
</dbReference>
<organism evidence="3 4">
    <name type="scientific">Mytilus galloprovincialis</name>
    <name type="common">Mediterranean mussel</name>
    <dbReference type="NCBI Taxonomy" id="29158"/>
    <lineage>
        <taxon>Eukaryota</taxon>
        <taxon>Metazoa</taxon>
        <taxon>Spiralia</taxon>
        <taxon>Lophotrochozoa</taxon>
        <taxon>Mollusca</taxon>
        <taxon>Bivalvia</taxon>
        <taxon>Autobranchia</taxon>
        <taxon>Pteriomorphia</taxon>
        <taxon>Mytilida</taxon>
        <taxon>Mytiloidea</taxon>
        <taxon>Mytilidae</taxon>
        <taxon>Mytilinae</taxon>
        <taxon>Mytilus</taxon>
    </lineage>
</organism>
<comment type="caution">
    <text evidence="3">The sequence shown here is derived from an EMBL/GenBank/DDBJ whole genome shotgun (WGS) entry which is preliminary data.</text>
</comment>
<dbReference type="Gene3D" id="2.60.120.40">
    <property type="match status" value="1"/>
</dbReference>
<keyword evidence="4" id="KW-1185">Reference proteome</keyword>
<dbReference type="InterPro" id="IPR001073">
    <property type="entry name" value="C1q_dom"/>
</dbReference>
<gene>
    <name evidence="3" type="ORF">MGAL_10B036737</name>
</gene>
<dbReference type="Pfam" id="PF00386">
    <property type="entry name" value="C1q"/>
    <property type="match status" value="1"/>
</dbReference>
<dbReference type="EMBL" id="UYJE01009145">
    <property type="protein sequence ID" value="VDI70493.1"/>
    <property type="molecule type" value="Genomic_DNA"/>
</dbReference>
<dbReference type="SUPFAM" id="SSF49842">
    <property type="entry name" value="TNF-like"/>
    <property type="match status" value="1"/>
</dbReference>
<dbReference type="InterPro" id="IPR008983">
    <property type="entry name" value="Tumour_necrosis_fac-like_dom"/>
</dbReference>
<sequence>MTPILAGILLVLMCRASTAHFTVTLPIATVPRDFADNSIVKYSVNVDNDQGEYAGGTFTVPTNGVYSLSVSMMSGLYLTAHCVIYRNNDRLVWLYTGSSYDMASQTINVRLTANDLITVRMESGTSLFSAYNTFSAIRILD</sequence>
<feature type="signal peptide" evidence="1">
    <location>
        <begin position="1"/>
        <end position="19"/>
    </location>
</feature>
<protein>
    <recommendedName>
        <fullName evidence="2">C1q domain-containing protein</fullName>
    </recommendedName>
</protein>
<evidence type="ECO:0000259" key="2">
    <source>
        <dbReference type="Pfam" id="PF00386"/>
    </source>
</evidence>
<dbReference type="OrthoDB" id="5875591at2759"/>
<name>A0A8B6GWY5_MYTGA</name>
<evidence type="ECO:0000313" key="3">
    <source>
        <dbReference type="EMBL" id="VDI70493.1"/>
    </source>
</evidence>
<dbReference type="AlphaFoldDB" id="A0A8B6GWY5"/>
<feature type="chain" id="PRO_5032536594" description="C1q domain-containing protein" evidence="1">
    <location>
        <begin position="20"/>
        <end position="141"/>
    </location>
</feature>
<accession>A0A8B6GWY5</accession>